<feature type="transmembrane region" description="Helical" evidence="1">
    <location>
        <begin position="37"/>
        <end position="68"/>
    </location>
</feature>
<keyword evidence="1" id="KW-0472">Membrane</keyword>
<protein>
    <submittedName>
        <fullName evidence="2">Uncharacterized protein</fullName>
    </submittedName>
</protein>
<dbReference type="AlphaFoldDB" id="A0A2X2U936"/>
<name>A0A2X2U936_9FIRM</name>
<keyword evidence="3" id="KW-1185">Reference proteome</keyword>
<proteinExistence type="predicted"/>
<sequence>MFQFFDAVAAIFQTVVNYIVNLITMIVFVIVNVVRAFGWLFVCIQYLPGWLIAFVVVPISLSIVFQILNKGS</sequence>
<organism evidence="2 3">
    <name type="scientific">Enterocloster clostridioformis</name>
    <dbReference type="NCBI Taxonomy" id="1531"/>
    <lineage>
        <taxon>Bacteria</taxon>
        <taxon>Bacillati</taxon>
        <taxon>Bacillota</taxon>
        <taxon>Clostridia</taxon>
        <taxon>Lachnospirales</taxon>
        <taxon>Lachnospiraceae</taxon>
        <taxon>Enterocloster</taxon>
    </lineage>
</organism>
<dbReference type="EMBL" id="UAVW01000016">
    <property type="protein sequence ID" value="SQB14722.1"/>
    <property type="molecule type" value="Genomic_DNA"/>
</dbReference>
<accession>A0A2X2U936</accession>
<keyword evidence="1" id="KW-1133">Transmembrane helix</keyword>
<dbReference type="RefSeq" id="WP_112482635.1">
    <property type="nucleotide sequence ID" value="NZ_JAIWZC010000001.1"/>
</dbReference>
<gene>
    <name evidence="2" type="ORF">NCTC11224_03776</name>
</gene>
<evidence type="ECO:0000313" key="3">
    <source>
        <dbReference type="Proteomes" id="UP000251853"/>
    </source>
</evidence>
<dbReference type="Proteomes" id="UP000251853">
    <property type="component" value="Unassembled WGS sequence"/>
</dbReference>
<reference evidence="2 3" key="1">
    <citation type="submission" date="2018-06" db="EMBL/GenBank/DDBJ databases">
        <authorList>
            <consortium name="Pathogen Informatics"/>
            <person name="Doyle S."/>
        </authorList>
    </citation>
    <scope>NUCLEOTIDE SEQUENCE [LARGE SCALE GENOMIC DNA]</scope>
    <source>
        <strain evidence="2 3">NCTC11224</strain>
    </source>
</reference>
<evidence type="ECO:0000313" key="2">
    <source>
        <dbReference type="EMBL" id="SQB14722.1"/>
    </source>
</evidence>
<feature type="transmembrane region" description="Helical" evidence="1">
    <location>
        <begin position="7"/>
        <end position="31"/>
    </location>
</feature>
<evidence type="ECO:0000256" key="1">
    <source>
        <dbReference type="SAM" id="Phobius"/>
    </source>
</evidence>
<keyword evidence="1" id="KW-0812">Transmembrane</keyword>